<dbReference type="FunFam" id="3.40.50.880:FF:000030">
    <property type="entry name" value="Gamma-glutamyl-gamma-aminobutyrate hydrolase PuuD"/>
    <property type="match status" value="1"/>
</dbReference>
<comment type="caution">
    <text evidence="1">The sequence shown here is derived from an EMBL/GenBank/DDBJ whole genome shotgun (WGS) entry which is preliminary data.</text>
</comment>
<protein>
    <submittedName>
        <fullName evidence="1">Peptidase C26</fullName>
    </submittedName>
</protein>
<gene>
    <name evidence="1" type="ORF">RMCFA_4712</name>
</gene>
<dbReference type="InterPro" id="IPR011697">
    <property type="entry name" value="Peptidase_C26"/>
</dbReference>
<evidence type="ECO:0000313" key="2">
    <source>
        <dbReference type="Proteomes" id="UP000069705"/>
    </source>
</evidence>
<proteinExistence type="predicted"/>
<dbReference type="SUPFAM" id="SSF52317">
    <property type="entry name" value="Class I glutamine amidotransferase-like"/>
    <property type="match status" value="1"/>
</dbReference>
<evidence type="ECO:0000313" key="1">
    <source>
        <dbReference type="EMBL" id="GAT04601.1"/>
    </source>
</evidence>
<dbReference type="AlphaFoldDB" id="A0A117IFP3"/>
<dbReference type="CDD" id="cd01745">
    <property type="entry name" value="GATase1_2"/>
    <property type="match status" value="1"/>
</dbReference>
<accession>A0A117IFP3</accession>
<dbReference type="Proteomes" id="UP000069705">
    <property type="component" value="Unassembled WGS sequence"/>
</dbReference>
<name>A0A117IFP3_MYCFO</name>
<dbReference type="Pfam" id="PF07722">
    <property type="entry name" value="Peptidase_C26"/>
    <property type="match status" value="1"/>
</dbReference>
<dbReference type="PANTHER" id="PTHR43235:SF1">
    <property type="entry name" value="GLUTAMINE AMIDOTRANSFERASE PB2B2.05-RELATED"/>
    <property type="match status" value="1"/>
</dbReference>
<reference evidence="2" key="2">
    <citation type="submission" date="2016-02" db="EMBL/GenBank/DDBJ databases">
        <title>Draft genome sequence of five rapidly growing Mycobacterium species.</title>
        <authorList>
            <person name="Katahira K."/>
            <person name="Gotou Y."/>
            <person name="Iida K."/>
            <person name="Ogura Y."/>
            <person name="Hayashi T."/>
        </authorList>
    </citation>
    <scope>NUCLEOTIDE SEQUENCE [LARGE SCALE GENOMIC DNA]</scope>
    <source>
        <strain evidence="2">JCM6368</strain>
    </source>
</reference>
<dbReference type="GO" id="GO:0005829">
    <property type="term" value="C:cytosol"/>
    <property type="evidence" value="ECO:0007669"/>
    <property type="project" value="TreeGrafter"/>
</dbReference>
<reference evidence="1 2" key="1">
    <citation type="journal article" date="2016" name="Genome Announc.">
        <title>Draft Genome Sequences of Five Rapidly Growing Mycobacterium Species, M. thermoresistibile, M. fortuitum subsp. acetamidolyticum, M. canariasense, M. brisbanense, and M. novocastrense.</title>
        <authorList>
            <person name="Katahira K."/>
            <person name="Ogura Y."/>
            <person name="Gotoh Y."/>
            <person name="Hayashi T."/>
        </authorList>
    </citation>
    <scope>NUCLEOTIDE SEQUENCE [LARGE SCALE GENOMIC DNA]</scope>
    <source>
        <strain evidence="1 2">JCM6368</strain>
    </source>
</reference>
<dbReference type="Gene3D" id="3.40.50.880">
    <property type="match status" value="1"/>
</dbReference>
<dbReference type="PANTHER" id="PTHR43235">
    <property type="entry name" value="GLUTAMINE AMIDOTRANSFERASE PB2B2.05-RELATED"/>
    <property type="match status" value="1"/>
</dbReference>
<dbReference type="InterPro" id="IPR029062">
    <property type="entry name" value="Class_I_gatase-like"/>
</dbReference>
<dbReference type="GO" id="GO:0006598">
    <property type="term" value="P:polyamine catabolic process"/>
    <property type="evidence" value="ECO:0007669"/>
    <property type="project" value="TreeGrafter"/>
</dbReference>
<dbReference type="InterPro" id="IPR044668">
    <property type="entry name" value="PuuD-like"/>
</dbReference>
<dbReference type="EMBL" id="BCSZ01000050">
    <property type="protein sequence ID" value="GAT04601.1"/>
    <property type="molecule type" value="Genomic_DNA"/>
</dbReference>
<sequence>MALNGSEMGEANRTRPVIGLTTYLQQAQTGVWDVQASFLPQIYFEGVTRAGGIAVLLPPQPVNGDITDRVLERIDGLVITGGPDVDPARYGQQPHPTTNAPAVERDAWEFALLESALRLGVPVFGVCRGAQVLNAALGGTLHQHLPDVIGSTHHQKGNAVFGTSSIRTVPNTRLAALIGETSDAQCYHHQAIDLLGDGLVVSARDADGVIEAVELPGEAFVLGVQWHPEETLDDLRLFAAVVEAARTYATERIS</sequence>
<dbReference type="PROSITE" id="PS51273">
    <property type="entry name" value="GATASE_TYPE_1"/>
    <property type="match status" value="1"/>
</dbReference>
<dbReference type="GO" id="GO:0033969">
    <property type="term" value="F:gamma-glutamyl-gamma-aminobutyrate hydrolase activity"/>
    <property type="evidence" value="ECO:0007669"/>
    <property type="project" value="TreeGrafter"/>
</dbReference>
<organism evidence="1 2">
    <name type="scientific">Mycolicibacterium fortuitum subsp. acetamidolyticum</name>
    <dbReference type="NCBI Taxonomy" id="144550"/>
    <lineage>
        <taxon>Bacteria</taxon>
        <taxon>Bacillati</taxon>
        <taxon>Actinomycetota</taxon>
        <taxon>Actinomycetes</taxon>
        <taxon>Mycobacteriales</taxon>
        <taxon>Mycobacteriaceae</taxon>
        <taxon>Mycolicibacterium</taxon>
    </lineage>
</organism>